<comment type="similarity">
    <text evidence="1">Belongs to the FMO family.</text>
</comment>
<name>A0A550CFG8_9AGAR</name>
<evidence type="ECO:0000256" key="2">
    <source>
        <dbReference type="ARBA" id="ARBA00022630"/>
    </source>
</evidence>
<evidence type="ECO:0008006" key="8">
    <source>
        <dbReference type="Google" id="ProtNLM"/>
    </source>
</evidence>
<dbReference type="PANTHER" id="PTHR23023">
    <property type="entry name" value="DIMETHYLANILINE MONOOXYGENASE"/>
    <property type="match status" value="1"/>
</dbReference>
<sequence length="483" mass="53357">MGSTSSTTEPTGTPAEIAIIGGGAGGLAVLKAVLDSPQYKAGLWKPTIYEAREDIAGTWLPAPPEGDPPLTPLYDSLTTNLPHPCMAYTSFPFKPETPLYPVAALVLQYFRDYASHFALTPHIRLGIRIERANRDAGRWRLSLAGGETTHADLLVVANGHYTRPRYPDTPGIHEWVKAGRAMHSVYYRRPHALGRKLLVVGGGPSGRDIAQDMRTVADLVVHAGDEVPASKERIVGRGRVAAFEADGVVRFQDGTVERDIDYCILATGYEMWFPFLPEEVLSRSEPPPAPPLPTDLHNSTYHVFPLARHVFPLQERYPANSLAFIGLPIRVIPLPLMEAQARAVLAAFADPKLLEGEGEKVLARTARVRDPHKYHVFEGHEQFNYRDELYRLAARASTPVAGPGSIADGAAYTVADWEKELYDNKNVLRTLWVGIEQRGEAEQWLKGVGENGIDDWMAMTRKMLALAKKQNMKEEDVDGGMKQ</sequence>
<dbReference type="OrthoDB" id="66881at2759"/>
<keyword evidence="2" id="KW-0285">Flavoprotein</keyword>
<dbReference type="EMBL" id="VDMD01000009">
    <property type="protein sequence ID" value="TRM63549.1"/>
    <property type="molecule type" value="Genomic_DNA"/>
</dbReference>
<keyword evidence="7" id="KW-1185">Reference proteome</keyword>
<proteinExistence type="inferred from homology"/>
<keyword evidence="5" id="KW-0560">Oxidoreductase</keyword>
<dbReference type="InterPro" id="IPR036188">
    <property type="entry name" value="FAD/NAD-bd_sf"/>
</dbReference>
<dbReference type="SUPFAM" id="SSF51905">
    <property type="entry name" value="FAD/NAD(P)-binding domain"/>
    <property type="match status" value="2"/>
</dbReference>
<evidence type="ECO:0000256" key="5">
    <source>
        <dbReference type="ARBA" id="ARBA00023002"/>
    </source>
</evidence>
<gene>
    <name evidence="6" type="ORF">BD626DRAFT_568939</name>
</gene>
<evidence type="ECO:0000313" key="7">
    <source>
        <dbReference type="Proteomes" id="UP000320762"/>
    </source>
</evidence>
<evidence type="ECO:0000256" key="4">
    <source>
        <dbReference type="ARBA" id="ARBA00022857"/>
    </source>
</evidence>
<dbReference type="InterPro" id="IPR000960">
    <property type="entry name" value="Flavin_mOase"/>
</dbReference>
<dbReference type="PRINTS" id="PR00370">
    <property type="entry name" value="FMOXYGENASE"/>
</dbReference>
<dbReference type="Pfam" id="PF00743">
    <property type="entry name" value="FMO-like"/>
    <property type="match status" value="2"/>
</dbReference>
<keyword evidence="4" id="KW-0521">NADP</keyword>
<dbReference type="GO" id="GO:0050661">
    <property type="term" value="F:NADP binding"/>
    <property type="evidence" value="ECO:0007669"/>
    <property type="project" value="InterPro"/>
</dbReference>
<evidence type="ECO:0000256" key="3">
    <source>
        <dbReference type="ARBA" id="ARBA00022827"/>
    </source>
</evidence>
<evidence type="ECO:0000256" key="1">
    <source>
        <dbReference type="ARBA" id="ARBA00009183"/>
    </source>
</evidence>
<dbReference type="Gene3D" id="3.50.50.60">
    <property type="entry name" value="FAD/NAD(P)-binding domain"/>
    <property type="match status" value="2"/>
</dbReference>
<protein>
    <recommendedName>
        <fullName evidence="8">FAD/NAD(P)-binding domain-containing protein</fullName>
    </recommendedName>
</protein>
<dbReference type="GO" id="GO:0004499">
    <property type="term" value="F:N,N-dimethylaniline monooxygenase activity"/>
    <property type="evidence" value="ECO:0007669"/>
    <property type="project" value="InterPro"/>
</dbReference>
<evidence type="ECO:0000313" key="6">
    <source>
        <dbReference type="EMBL" id="TRM63549.1"/>
    </source>
</evidence>
<keyword evidence="3" id="KW-0274">FAD</keyword>
<dbReference type="AlphaFoldDB" id="A0A550CFG8"/>
<comment type="caution">
    <text evidence="6">The sequence shown here is derived from an EMBL/GenBank/DDBJ whole genome shotgun (WGS) entry which is preliminary data.</text>
</comment>
<dbReference type="STRING" id="97359.A0A550CFG8"/>
<reference evidence="6 7" key="1">
    <citation type="journal article" date="2019" name="New Phytol.">
        <title>Comparative genomics reveals unique wood-decay strategies and fruiting body development in the Schizophyllaceae.</title>
        <authorList>
            <person name="Almasi E."/>
            <person name="Sahu N."/>
            <person name="Krizsan K."/>
            <person name="Balint B."/>
            <person name="Kovacs G.M."/>
            <person name="Kiss B."/>
            <person name="Cseklye J."/>
            <person name="Drula E."/>
            <person name="Henrissat B."/>
            <person name="Nagy I."/>
            <person name="Chovatia M."/>
            <person name="Adam C."/>
            <person name="LaButti K."/>
            <person name="Lipzen A."/>
            <person name="Riley R."/>
            <person name="Grigoriev I.V."/>
            <person name="Nagy L.G."/>
        </authorList>
    </citation>
    <scope>NUCLEOTIDE SEQUENCE [LARGE SCALE GENOMIC DNA]</scope>
    <source>
        <strain evidence="6 7">NL-1724</strain>
    </source>
</reference>
<dbReference type="InterPro" id="IPR050346">
    <property type="entry name" value="FMO-like"/>
</dbReference>
<accession>A0A550CFG8</accession>
<dbReference type="Proteomes" id="UP000320762">
    <property type="component" value="Unassembled WGS sequence"/>
</dbReference>
<dbReference type="InterPro" id="IPR020946">
    <property type="entry name" value="Flavin_mOase-like"/>
</dbReference>
<organism evidence="6 7">
    <name type="scientific">Schizophyllum amplum</name>
    <dbReference type="NCBI Taxonomy" id="97359"/>
    <lineage>
        <taxon>Eukaryota</taxon>
        <taxon>Fungi</taxon>
        <taxon>Dikarya</taxon>
        <taxon>Basidiomycota</taxon>
        <taxon>Agaricomycotina</taxon>
        <taxon>Agaricomycetes</taxon>
        <taxon>Agaricomycetidae</taxon>
        <taxon>Agaricales</taxon>
        <taxon>Schizophyllaceae</taxon>
        <taxon>Schizophyllum</taxon>
    </lineage>
</organism>
<dbReference type="GO" id="GO:0050660">
    <property type="term" value="F:flavin adenine dinucleotide binding"/>
    <property type="evidence" value="ECO:0007669"/>
    <property type="project" value="InterPro"/>
</dbReference>